<dbReference type="InterPro" id="IPR038076">
    <property type="entry name" value="MgtE_N_sf"/>
</dbReference>
<dbReference type="Proteomes" id="UP000059074">
    <property type="component" value="Unassembled WGS sequence"/>
</dbReference>
<keyword evidence="6 9" id="KW-1133">Transmembrane helix</keyword>
<dbReference type="InterPro" id="IPR006669">
    <property type="entry name" value="MgtE_transporter"/>
</dbReference>
<proteinExistence type="inferred from homology"/>
<reference evidence="11 12" key="1">
    <citation type="submission" date="2015-10" db="EMBL/GenBank/DDBJ databases">
        <title>Transcriptomic analysis of a linuron degrading triple-species bacterial consortium.</title>
        <authorList>
            <person name="Albers P."/>
        </authorList>
    </citation>
    <scope>NUCLEOTIDE SEQUENCE [LARGE SCALE GENOMIC DNA]</scope>
    <source>
        <strain evidence="11 12">WDL6</strain>
    </source>
</reference>
<keyword evidence="8" id="KW-0129">CBS domain</keyword>
<dbReference type="AlphaFoldDB" id="A0A120CTM1"/>
<evidence type="ECO:0000256" key="5">
    <source>
        <dbReference type="ARBA" id="ARBA00022842"/>
    </source>
</evidence>
<evidence type="ECO:0000256" key="6">
    <source>
        <dbReference type="ARBA" id="ARBA00022989"/>
    </source>
</evidence>
<dbReference type="InterPro" id="IPR046342">
    <property type="entry name" value="CBS_dom_sf"/>
</dbReference>
<dbReference type="EMBL" id="LMTR01000084">
    <property type="protein sequence ID" value="KWT64875.1"/>
    <property type="molecule type" value="Genomic_DNA"/>
</dbReference>
<dbReference type="SMART" id="SM00116">
    <property type="entry name" value="CBS"/>
    <property type="match status" value="2"/>
</dbReference>
<sequence length="458" mass="49658">MTNADETVAPERGNTPIAECISTISEALERHDLAKVREVAAGLENPDLADVIEELAPEQRVELIEALGADFDFEVLTEVDEKVRDQISEALPNDVLAKAVTELDSDDAAYLLESLEADDRQEILDQLPQSDRAALERNLLYPGETAGRLMQADFVAVPPFWTVGQVIDFARDTEDLPETFSEIFVVDPGFHLLGSVNISRLLRTKRDVPINTIMEADRHMILATADQEQVARQFERYGLMAVPVVDSDERLVGVVTVDDVVEVIEQEADEDAKLLAGVGDERLSDSVREIAPPRFLWLLVNVLFAMVSASIIDLFGGSIEQMVALAVLMPIIASMGGNAGTQTMTVTVRALATKELSDMNVRRVALREVTVALINGVLFACLLSALAILWFGGAGLGVVIAIAIMINLLVAAVAGMLIPLGLQRLGFDPAVASTVFVTSLTDVVGFFAFLGLATFWLL</sequence>
<evidence type="ECO:0000313" key="11">
    <source>
        <dbReference type="EMBL" id="KWT64875.1"/>
    </source>
</evidence>
<dbReference type="PROSITE" id="PS51371">
    <property type="entry name" value="CBS"/>
    <property type="match status" value="1"/>
</dbReference>
<dbReference type="Gene3D" id="3.10.580.10">
    <property type="entry name" value="CBS-domain"/>
    <property type="match status" value="1"/>
</dbReference>
<dbReference type="InterPro" id="IPR006667">
    <property type="entry name" value="SLC41_membr_dom"/>
</dbReference>
<dbReference type="Gene3D" id="1.25.60.10">
    <property type="entry name" value="MgtE N-terminal domain-like"/>
    <property type="match status" value="1"/>
</dbReference>
<evidence type="ECO:0000256" key="8">
    <source>
        <dbReference type="PROSITE-ProRule" id="PRU00703"/>
    </source>
</evidence>
<dbReference type="RefSeq" id="WP_068464263.1">
    <property type="nucleotide sequence ID" value="NZ_LMTR01000084.1"/>
</dbReference>
<dbReference type="InterPro" id="IPR000644">
    <property type="entry name" value="CBS_dom"/>
</dbReference>
<dbReference type="SUPFAM" id="SSF158791">
    <property type="entry name" value="MgtE N-terminal domain-like"/>
    <property type="match status" value="1"/>
</dbReference>
<keyword evidence="5 9" id="KW-0460">Magnesium</keyword>
<gene>
    <name evidence="11" type="ORF">APY04_3115</name>
</gene>
<evidence type="ECO:0000256" key="1">
    <source>
        <dbReference type="ARBA" id="ARBA00004141"/>
    </source>
</evidence>
<dbReference type="OrthoDB" id="9790355at2"/>
<keyword evidence="9" id="KW-0479">Metal-binding</keyword>
<comment type="function">
    <text evidence="9">Acts as a magnesium transporter.</text>
</comment>
<comment type="subunit">
    <text evidence="9">Homodimer.</text>
</comment>
<feature type="domain" description="CBS" evidence="10">
    <location>
        <begin position="214"/>
        <end position="270"/>
    </location>
</feature>
<keyword evidence="3 9" id="KW-0813">Transport</keyword>
<dbReference type="GO" id="GO:0015095">
    <property type="term" value="F:magnesium ion transmembrane transporter activity"/>
    <property type="evidence" value="ECO:0007669"/>
    <property type="project" value="UniProtKB-UniRule"/>
</dbReference>
<feature type="transmembrane region" description="Helical" evidence="9">
    <location>
        <begin position="398"/>
        <end position="422"/>
    </location>
</feature>
<evidence type="ECO:0000259" key="10">
    <source>
        <dbReference type="PROSITE" id="PS51371"/>
    </source>
</evidence>
<keyword evidence="4 9" id="KW-0812">Transmembrane</keyword>
<protein>
    <recommendedName>
        <fullName evidence="9">Magnesium transporter MgtE</fullName>
    </recommendedName>
</protein>
<name>A0A120CTM1_HYPSL</name>
<dbReference type="SUPFAM" id="SSF161093">
    <property type="entry name" value="MgtE membrane domain-like"/>
    <property type="match status" value="1"/>
</dbReference>
<keyword evidence="7 9" id="KW-0472">Membrane</keyword>
<dbReference type="Pfam" id="PF00571">
    <property type="entry name" value="CBS"/>
    <property type="match status" value="1"/>
</dbReference>
<dbReference type="NCBIfam" id="TIGR00400">
    <property type="entry name" value="mgtE"/>
    <property type="match status" value="1"/>
</dbReference>
<dbReference type="Gene3D" id="1.10.357.20">
    <property type="entry name" value="SLC41 divalent cation transporters, integral membrane domain"/>
    <property type="match status" value="1"/>
</dbReference>
<comment type="similarity">
    <text evidence="2 9">Belongs to the SLC41A transporter family.</text>
</comment>
<dbReference type="PANTHER" id="PTHR43773">
    <property type="entry name" value="MAGNESIUM TRANSPORTER MGTE"/>
    <property type="match status" value="1"/>
</dbReference>
<dbReference type="CDD" id="cd04606">
    <property type="entry name" value="CBS_pair_Mg_transporter"/>
    <property type="match status" value="1"/>
</dbReference>
<dbReference type="PATRIC" id="fig|121290.4.peg.967"/>
<evidence type="ECO:0000313" key="12">
    <source>
        <dbReference type="Proteomes" id="UP000059074"/>
    </source>
</evidence>
<dbReference type="PANTHER" id="PTHR43773:SF1">
    <property type="entry name" value="MAGNESIUM TRANSPORTER MGTE"/>
    <property type="match status" value="1"/>
</dbReference>
<keyword evidence="12" id="KW-1185">Reference proteome</keyword>
<feature type="transmembrane region" description="Helical" evidence="9">
    <location>
        <begin position="369"/>
        <end position="392"/>
    </location>
</feature>
<dbReference type="SMART" id="SM00924">
    <property type="entry name" value="MgtE_N"/>
    <property type="match status" value="1"/>
</dbReference>
<dbReference type="GO" id="GO:0046872">
    <property type="term" value="F:metal ion binding"/>
    <property type="evidence" value="ECO:0007669"/>
    <property type="project" value="UniProtKB-KW"/>
</dbReference>
<organism evidence="11 12">
    <name type="scientific">Hyphomicrobium sulfonivorans</name>
    <dbReference type="NCBI Taxonomy" id="121290"/>
    <lineage>
        <taxon>Bacteria</taxon>
        <taxon>Pseudomonadati</taxon>
        <taxon>Pseudomonadota</taxon>
        <taxon>Alphaproteobacteria</taxon>
        <taxon>Hyphomicrobiales</taxon>
        <taxon>Hyphomicrobiaceae</taxon>
        <taxon>Hyphomicrobium</taxon>
    </lineage>
</organism>
<evidence type="ECO:0000256" key="4">
    <source>
        <dbReference type="ARBA" id="ARBA00022692"/>
    </source>
</evidence>
<evidence type="ECO:0000256" key="9">
    <source>
        <dbReference type="RuleBase" id="RU362011"/>
    </source>
</evidence>
<keyword evidence="9" id="KW-1003">Cell membrane</keyword>
<evidence type="ECO:0000256" key="3">
    <source>
        <dbReference type="ARBA" id="ARBA00022448"/>
    </source>
</evidence>
<feature type="transmembrane region" description="Helical" evidence="9">
    <location>
        <begin position="434"/>
        <end position="457"/>
    </location>
</feature>
<feature type="transmembrane region" description="Helical" evidence="9">
    <location>
        <begin position="322"/>
        <end position="348"/>
    </location>
</feature>
<comment type="subcellular location">
    <subcellularLocation>
        <location evidence="9">Cell membrane</location>
        <topology evidence="9">Multi-pass membrane protein</topology>
    </subcellularLocation>
    <subcellularLocation>
        <location evidence="1">Membrane</location>
        <topology evidence="1">Multi-pass membrane protein</topology>
    </subcellularLocation>
</comment>
<feature type="transmembrane region" description="Helical" evidence="9">
    <location>
        <begin position="295"/>
        <end position="316"/>
    </location>
</feature>
<evidence type="ECO:0000256" key="2">
    <source>
        <dbReference type="ARBA" id="ARBA00009749"/>
    </source>
</evidence>
<dbReference type="GO" id="GO:0005886">
    <property type="term" value="C:plasma membrane"/>
    <property type="evidence" value="ECO:0007669"/>
    <property type="project" value="UniProtKB-SubCell"/>
</dbReference>
<dbReference type="InterPro" id="IPR036739">
    <property type="entry name" value="SLC41_membr_dom_sf"/>
</dbReference>
<dbReference type="Pfam" id="PF01769">
    <property type="entry name" value="MgtE"/>
    <property type="match status" value="1"/>
</dbReference>
<dbReference type="InterPro" id="IPR006668">
    <property type="entry name" value="Mg_transptr_MgtE_intracell_dom"/>
</dbReference>
<comment type="caution">
    <text evidence="11">The sequence shown here is derived from an EMBL/GenBank/DDBJ whole genome shotgun (WGS) entry which is preliminary data.</text>
</comment>
<dbReference type="STRING" id="121290.APY04_3115"/>
<accession>A0A120CTM1</accession>
<dbReference type="Pfam" id="PF03448">
    <property type="entry name" value="MgtE_N"/>
    <property type="match status" value="1"/>
</dbReference>
<evidence type="ECO:0000256" key="7">
    <source>
        <dbReference type="ARBA" id="ARBA00023136"/>
    </source>
</evidence>
<dbReference type="SUPFAM" id="SSF54631">
    <property type="entry name" value="CBS-domain pair"/>
    <property type="match status" value="1"/>
</dbReference>